<dbReference type="EMBL" id="DF144150">
    <property type="protein sequence ID" value="GAA56071.1"/>
    <property type="molecule type" value="Genomic_DNA"/>
</dbReference>
<evidence type="ECO:0000313" key="3">
    <source>
        <dbReference type="Proteomes" id="UP000008909"/>
    </source>
</evidence>
<accession>G7YSZ1</accession>
<evidence type="ECO:0000313" key="2">
    <source>
        <dbReference type="EMBL" id="GAA56071.1"/>
    </source>
</evidence>
<organism evidence="2 3">
    <name type="scientific">Clonorchis sinensis</name>
    <name type="common">Chinese liver fluke</name>
    <dbReference type="NCBI Taxonomy" id="79923"/>
    <lineage>
        <taxon>Eukaryota</taxon>
        <taxon>Metazoa</taxon>
        <taxon>Spiralia</taxon>
        <taxon>Lophotrochozoa</taxon>
        <taxon>Platyhelminthes</taxon>
        <taxon>Trematoda</taxon>
        <taxon>Digenea</taxon>
        <taxon>Opisthorchiida</taxon>
        <taxon>Opisthorchiata</taxon>
        <taxon>Opisthorchiidae</taxon>
        <taxon>Clonorchis</taxon>
    </lineage>
</organism>
<reference evidence="2" key="1">
    <citation type="journal article" date="2011" name="Genome Biol.">
        <title>The draft genome of the carcinogenic human liver fluke Clonorchis sinensis.</title>
        <authorList>
            <person name="Wang X."/>
            <person name="Chen W."/>
            <person name="Huang Y."/>
            <person name="Sun J."/>
            <person name="Men J."/>
            <person name="Liu H."/>
            <person name="Luo F."/>
            <person name="Guo L."/>
            <person name="Lv X."/>
            <person name="Deng C."/>
            <person name="Zhou C."/>
            <person name="Fan Y."/>
            <person name="Li X."/>
            <person name="Huang L."/>
            <person name="Hu Y."/>
            <person name="Liang C."/>
            <person name="Hu X."/>
            <person name="Xu J."/>
            <person name="Yu X."/>
        </authorList>
    </citation>
    <scope>NUCLEOTIDE SEQUENCE [LARGE SCALE GENOMIC DNA]</scope>
    <source>
        <strain evidence="2">Henan</strain>
    </source>
</reference>
<sequence length="156" mass="17814">MGTPVPATTVPITRKGDIVGRRAQYGRRWNFHLVWRPPIDDDNHDAQVPLDIRLSRLPLSLKIEKPKKLCFAVRKFESGATGRVPEQNPESSQKIKGQTLDSKLFVHRPSRTPPVSAKVCEKNGTAFHSQNRRLVRWAEHFGEEFSWLPATQPLEE</sequence>
<dbReference type="Proteomes" id="UP000008909">
    <property type="component" value="Unassembled WGS sequence"/>
</dbReference>
<evidence type="ECO:0000256" key="1">
    <source>
        <dbReference type="SAM" id="MobiDB-lite"/>
    </source>
</evidence>
<keyword evidence="3" id="KW-1185">Reference proteome</keyword>
<reference key="2">
    <citation type="submission" date="2011-10" db="EMBL/GenBank/DDBJ databases">
        <title>The genome and transcriptome sequence of Clonorchis sinensis provide insights into the carcinogenic liver fluke.</title>
        <authorList>
            <person name="Wang X."/>
            <person name="Huang Y."/>
            <person name="Chen W."/>
            <person name="Liu H."/>
            <person name="Guo L."/>
            <person name="Chen Y."/>
            <person name="Luo F."/>
            <person name="Zhou W."/>
            <person name="Sun J."/>
            <person name="Mao Q."/>
            <person name="Liang P."/>
            <person name="Zhou C."/>
            <person name="Tian Y."/>
            <person name="Men J."/>
            <person name="Lv X."/>
            <person name="Huang L."/>
            <person name="Zhou J."/>
            <person name="Hu Y."/>
            <person name="Li R."/>
            <person name="Zhang F."/>
            <person name="Lei H."/>
            <person name="Li X."/>
            <person name="Hu X."/>
            <person name="Liang C."/>
            <person name="Xu J."/>
            <person name="Wu Z."/>
            <person name="Yu X."/>
        </authorList>
    </citation>
    <scope>NUCLEOTIDE SEQUENCE</scope>
    <source>
        <strain>Henan</strain>
    </source>
</reference>
<dbReference type="AlphaFoldDB" id="G7YSZ1"/>
<name>G7YSZ1_CLOSI</name>
<feature type="region of interest" description="Disordered" evidence="1">
    <location>
        <begin position="80"/>
        <end position="100"/>
    </location>
</feature>
<proteinExistence type="predicted"/>
<gene>
    <name evidence="2" type="ORF">CLF_109824</name>
</gene>
<protein>
    <submittedName>
        <fullName evidence="2">Uncharacterized protein</fullName>
    </submittedName>
</protein>
<feature type="compositionally biased region" description="Polar residues" evidence="1">
    <location>
        <begin position="88"/>
        <end position="100"/>
    </location>
</feature>